<dbReference type="SFLD" id="SFLDS00019">
    <property type="entry name" value="Glutathione_Transferase_(cytos"/>
    <property type="match status" value="1"/>
</dbReference>
<dbReference type="SFLD" id="SFLDG00358">
    <property type="entry name" value="Main_(cytGST)"/>
    <property type="match status" value="1"/>
</dbReference>
<protein>
    <submittedName>
        <fullName evidence="3">Glutathione S-transferase</fullName>
    </submittedName>
</protein>
<evidence type="ECO:0000313" key="4">
    <source>
        <dbReference type="Proteomes" id="UP000053372"/>
    </source>
</evidence>
<sequence>MDRILYYHQQSNFSRKIRILLAEKNLECELKAVDLRNKPPEFLKLSPIGKVPVFVEQDGTVMWDSTLIAEYLDETYPKPSFYPSNPRERLECRKWEELADHLGDNIINLWILDLTNHLAPSFYLTKLETTIKRLVPIFDEKLAKSKYLLGNETWTSADISALCSFGYYSLRFNEDWLVQYHNLKNWFNNLHERKSVKSTIPIPYH</sequence>
<keyword evidence="3" id="KW-0808">Transferase</keyword>
<dbReference type="OrthoDB" id="9782992at2"/>
<dbReference type="AlphaFoldDB" id="A0A0V7ZKT4"/>
<gene>
    <name evidence="3" type="ORF">BC008_19755</name>
</gene>
<dbReference type="InterPro" id="IPR040079">
    <property type="entry name" value="Glutathione_S-Trfase"/>
</dbReference>
<dbReference type="Gene3D" id="3.40.30.10">
    <property type="entry name" value="Glutaredoxin"/>
    <property type="match status" value="1"/>
</dbReference>
<evidence type="ECO:0000259" key="1">
    <source>
        <dbReference type="PROSITE" id="PS50404"/>
    </source>
</evidence>
<dbReference type="GO" id="GO:0016740">
    <property type="term" value="F:transferase activity"/>
    <property type="evidence" value="ECO:0007669"/>
    <property type="project" value="UniProtKB-KW"/>
</dbReference>
<dbReference type="PANTHER" id="PTHR44051:SF9">
    <property type="entry name" value="GLUTATHIONE S-TRANSFERASE 1"/>
    <property type="match status" value="1"/>
</dbReference>
<dbReference type="InterPro" id="IPR036249">
    <property type="entry name" value="Thioredoxin-like_sf"/>
</dbReference>
<name>A0A0V7ZKT4_9CYAN</name>
<dbReference type="RefSeq" id="WP_027844885.1">
    <property type="nucleotide sequence ID" value="NZ_LMTZ01000113.1"/>
</dbReference>
<feature type="domain" description="GST N-terminal" evidence="1">
    <location>
        <begin position="1"/>
        <end position="80"/>
    </location>
</feature>
<dbReference type="EMBL" id="LMTZ01000113">
    <property type="protein sequence ID" value="KST65042.1"/>
    <property type="molecule type" value="Genomic_DNA"/>
</dbReference>
<dbReference type="Pfam" id="PF00043">
    <property type="entry name" value="GST_C"/>
    <property type="match status" value="1"/>
</dbReference>
<accession>A0A0V7ZKT4</accession>
<dbReference type="SUPFAM" id="SSF52833">
    <property type="entry name" value="Thioredoxin-like"/>
    <property type="match status" value="1"/>
</dbReference>
<proteinExistence type="predicted"/>
<dbReference type="InterPro" id="IPR036282">
    <property type="entry name" value="Glutathione-S-Trfase_C_sf"/>
</dbReference>
<dbReference type="Gene3D" id="1.20.1050.10">
    <property type="match status" value="1"/>
</dbReference>
<reference evidence="3 4" key="1">
    <citation type="journal article" date="2015" name="Genome Announc.">
        <title>Draft Genome of the Euendolithic (true boring) Cyanobacterium Mastigocoleus testarum strain BC008.</title>
        <authorList>
            <person name="Guida B.S."/>
            <person name="Garcia-Pichel F."/>
        </authorList>
    </citation>
    <scope>NUCLEOTIDE SEQUENCE [LARGE SCALE GENOMIC DNA]</scope>
    <source>
        <strain evidence="3 4">BC008</strain>
    </source>
</reference>
<evidence type="ECO:0000259" key="2">
    <source>
        <dbReference type="PROSITE" id="PS50405"/>
    </source>
</evidence>
<dbReference type="PROSITE" id="PS50405">
    <property type="entry name" value="GST_CTER"/>
    <property type="match status" value="1"/>
</dbReference>
<evidence type="ECO:0000313" key="3">
    <source>
        <dbReference type="EMBL" id="KST65042.1"/>
    </source>
</evidence>
<dbReference type="InterPro" id="IPR004045">
    <property type="entry name" value="Glutathione_S-Trfase_N"/>
</dbReference>
<organism evidence="3 4">
    <name type="scientific">Mastigocoleus testarum BC008</name>
    <dbReference type="NCBI Taxonomy" id="371196"/>
    <lineage>
        <taxon>Bacteria</taxon>
        <taxon>Bacillati</taxon>
        <taxon>Cyanobacteriota</taxon>
        <taxon>Cyanophyceae</taxon>
        <taxon>Nostocales</taxon>
        <taxon>Hapalosiphonaceae</taxon>
        <taxon>Mastigocoleus</taxon>
    </lineage>
</organism>
<feature type="domain" description="GST C-terminal" evidence="2">
    <location>
        <begin position="85"/>
        <end position="205"/>
    </location>
</feature>
<dbReference type="Pfam" id="PF13417">
    <property type="entry name" value="GST_N_3"/>
    <property type="match status" value="1"/>
</dbReference>
<dbReference type="InterPro" id="IPR010987">
    <property type="entry name" value="Glutathione-S-Trfase_C-like"/>
</dbReference>
<dbReference type="CDD" id="cd00570">
    <property type="entry name" value="GST_N_family"/>
    <property type="match status" value="1"/>
</dbReference>
<dbReference type="SUPFAM" id="SSF47616">
    <property type="entry name" value="GST C-terminal domain-like"/>
    <property type="match status" value="1"/>
</dbReference>
<dbReference type="InterPro" id="IPR004046">
    <property type="entry name" value="GST_C"/>
</dbReference>
<dbReference type="PROSITE" id="PS50404">
    <property type="entry name" value="GST_NTER"/>
    <property type="match status" value="1"/>
</dbReference>
<keyword evidence="4" id="KW-1185">Reference proteome</keyword>
<dbReference type="Proteomes" id="UP000053372">
    <property type="component" value="Unassembled WGS sequence"/>
</dbReference>
<comment type="caution">
    <text evidence="3">The sequence shown here is derived from an EMBL/GenBank/DDBJ whole genome shotgun (WGS) entry which is preliminary data.</text>
</comment>
<dbReference type="PANTHER" id="PTHR44051">
    <property type="entry name" value="GLUTATHIONE S-TRANSFERASE-RELATED"/>
    <property type="match status" value="1"/>
</dbReference>